<dbReference type="OrthoDB" id="6117067at2"/>
<organism evidence="3 4">
    <name type="scientific">Pseudoduganella buxea</name>
    <dbReference type="NCBI Taxonomy" id="1949069"/>
    <lineage>
        <taxon>Bacteria</taxon>
        <taxon>Pseudomonadati</taxon>
        <taxon>Pseudomonadota</taxon>
        <taxon>Betaproteobacteria</taxon>
        <taxon>Burkholderiales</taxon>
        <taxon>Oxalobacteraceae</taxon>
        <taxon>Telluria group</taxon>
        <taxon>Pseudoduganella</taxon>
    </lineage>
</organism>
<dbReference type="EMBL" id="WNKZ01000005">
    <property type="protein sequence ID" value="MTV51772.1"/>
    <property type="molecule type" value="Genomic_DNA"/>
</dbReference>
<evidence type="ECO:0000313" key="2">
    <source>
        <dbReference type="EMBL" id="GGC12197.1"/>
    </source>
</evidence>
<evidence type="ECO:0000259" key="1">
    <source>
        <dbReference type="Pfam" id="PF00561"/>
    </source>
</evidence>
<reference evidence="2" key="1">
    <citation type="journal article" date="2014" name="Int. J. Syst. Evol. Microbiol.">
        <title>Complete genome of a new Firmicutes species belonging to the dominant human colonic microbiota ('Ruminococcus bicirculans') reveals two chromosomes and a selective capacity to utilize plant glucans.</title>
        <authorList>
            <consortium name="NISC Comparative Sequencing Program"/>
            <person name="Wegmann U."/>
            <person name="Louis P."/>
            <person name="Goesmann A."/>
            <person name="Henrissat B."/>
            <person name="Duncan S.H."/>
            <person name="Flint H.J."/>
        </authorList>
    </citation>
    <scope>NUCLEOTIDE SEQUENCE</scope>
    <source>
        <strain evidence="2">CGMCC 1.15931</strain>
    </source>
</reference>
<gene>
    <name evidence="2" type="primary">lipV</name>
    <name evidence="2" type="ORF">GCM10011572_37000</name>
    <name evidence="3" type="ORF">GM672_03390</name>
</gene>
<dbReference type="Proteomes" id="UP000622638">
    <property type="component" value="Unassembled WGS sequence"/>
</dbReference>
<dbReference type="PANTHER" id="PTHR43798:SF33">
    <property type="entry name" value="HYDROLASE, PUTATIVE (AFU_ORTHOLOGUE AFUA_2G14860)-RELATED"/>
    <property type="match status" value="1"/>
</dbReference>
<dbReference type="GO" id="GO:0016020">
    <property type="term" value="C:membrane"/>
    <property type="evidence" value="ECO:0007669"/>
    <property type="project" value="TreeGrafter"/>
</dbReference>
<comment type="caution">
    <text evidence="3">The sequence shown here is derived from an EMBL/GenBank/DDBJ whole genome shotgun (WGS) entry which is preliminary data.</text>
</comment>
<dbReference type="Proteomes" id="UP000430634">
    <property type="component" value="Unassembled WGS sequence"/>
</dbReference>
<dbReference type="EMBL" id="BMKG01000016">
    <property type="protein sequence ID" value="GGC12197.1"/>
    <property type="molecule type" value="Genomic_DNA"/>
</dbReference>
<dbReference type="InterPro" id="IPR029058">
    <property type="entry name" value="AB_hydrolase_fold"/>
</dbReference>
<dbReference type="PANTHER" id="PTHR43798">
    <property type="entry name" value="MONOACYLGLYCEROL LIPASE"/>
    <property type="match status" value="1"/>
</dbReference>
<keyword evidence="3" id="KW-0378">Hydrolase</keyword>
<name>A0A6I3STV6_9BURK</name>
<proteinExistence type="predicted"/>
<accession>A0A6I3STV6</accession>
<dbReference type="Gene3D" id="3.40.50.1820">
    <property type="entry name" value="alpha/beta hydrolase"/>
    <property type="match status" value="1"/>
</dbReference>
<dbReference type="Pfam" id="PF00561">
    <property type="entry name" value="Abhydrolase_1"/>
    <property type="match status" value="1"/>
</dbReference>
<keyword evidence="5" id="KW-1185">Reference proteome</keyword>
<dbReference type="SUPFAM" id="SSF53474">
    <property type="entry name" value="alpha/beta-Hydrolases"/>
    <property type="match status" value="1"/>
</dbReference>
<reference evidence="2" key="4">
    <citation type="submission" date="2024-05" db="EMBL/GenBank/DDBJ databases">
        <authorList>
            <person name="Sun Q."/>
            <person name="Zhou Y."/>
        </authorList>
    </citation>
    <scope>NUCLEOTIDE SEQUENCE</scope>
    <source>
        <strain evidence="2">CGMCC 1.15931</strain>
    </source>
</reference>
<sequence length="263" mass="28168">MTDSPDAPQRRPACVLLHSSMSSRSQWSALMAQQQNHLRCIAPDLLGYGKAPFPDPAIHVAFSLEHEVQAILATLDGQLEPDEPFHLVGHSYGGATALRLARRFPQRILSLTLFEPVAFHLLAPANPARAEIAAVIARIDSATSPRDGAEAFIDYWNGAGAFAALPDVMQQRFTGQIAKVRLDFVALLGEPATLRDMAALDIPTLVLFGRDGPLSTRTVAEELTAALPRAVMRRTAGGHMAPLTHAADVNAVIGQFLAAATDA</sequence>
<evidence type="ECO:0000313" key="3">
    <source>
        <dbReference type="EMBL" id="MTV51772.1"/>
    </source>
</evidence>
<dbReference type="GO" id="GO:0016787">
    <property type="term" value="F:hydrolase activity"/>
    <property type="evidence" value="ECO:0007669"/>
    <property type="project" value="UniProtKB-KW"/>
</dbReference>
<dbReference type="InterPro" id="IPR050266">
    <property type="entry name" value="AB_hydrolase_sf"/>
</dbReference>
<dbReference type="InterPro" id="IPR000073">
    <property type="entry name" value="AB_hydrolase_1"/>
</dbReference>
<evidence type="ECO:0000313" key="4">
    <source>
        <dbReference type="Proteomes" id="UP000430634"/>
    </source>
</evidence>
<reference evidence="3 4" key="3">
    <citation type="submission" date="2019-11" db="EMBL/GenBank/DDBJ databases">
        <title>Type strains purchased from KCTC, JCM and DSMZ.</title>
        <authorList>
            <person name="Lu H."/>
        </authorList>
    </citation>
    <scope>NUCLEOTIDE SEQUENCE [LARGE SCALE GENOMIC DNA]</scope>
    <source>
        <strain evidence="3 4">KCTC 52429</strain>
    </source>
</reference>
<protein>
    <submittedName>
        <fullName evidence="3">Alpha/beta fold hydrolase</fullName>
    </submittedName>
    <submittedName>
        <fullName evidence="2">Lipase LipV</fullName>
    </submittedName>
</protein>
<evidence type="ECO:0000313" key="5">
    <source>
        <dbReference type="Proteomes" id="UP000622638"/>
    </source>
</evidence>
<dbReference type="RefSeq" id="WP_155469111.1">
    <property type="nucleotide sequence ID" value="NZ_BMKG01000016.1"/>
</dbReference>
<feature type="domain" description="AB hydrolase-1" evidence="1">
    <location>
        <begin position="15"/>
        <end position="245"/>
    </location>
</feature>
<dbReference type="AlphaFoldDB" id="A0A6I3STV6"/>
<reference evidence="5" key="2">
    <citation type="journal article" date="2019" name="Int. J. Syst. Evol. Microbiol.">
        <title>The Global Catalogue of Microorganisms (GCM) 10K type strain sequencing project: providing services to taxonomists for standard genome sequencing and annotation.</title>
        <authorList>
            <consortium name="The Broad Institute Genomics Platform"/>
            <consortium name="The Broad Institute Genome Sequencing Center for Infectious Disease"/>
            <person name="Wu L."/>
            <person name="Ma J."/>
        </authorList>
    </citation>
    <scope>NUCLEOTIDE SEQUENCE [LARGE SCALE GENOMIC DNA]</scope>
    <source>
        <strain evidence="5">CGMCC 1.15931</strain>
    </source>
</reference>
<dbReference type="PRINTS" id="PR00111">
    <property type="entry name" value="ABHYDROLASE"/>
</dbReference>